<dbReference type="GO" id="GO:0004536">
    <property type="term" value="F:DNA nuclease activity"/>
    <property type="evidence" value="ECO:0007669"/>
    <property type="project" value="InterPro"/>
</dbReference>
<proteinExistence type="predicted"/>
<dbReference type="GO" id="GO:0006308">
    <property type="term" value="P:DNA catabolic process"/>
    <property type="evidence" value="ECO:0007669"/>
    <property type="project" value="InterPro"/>
</dbReference>
<dbReference type="PANTHER" id="PTHR11371">
    <property type="entry name" value="DEOXYRIBONUCLEASE"/>
    <property type="match status" value="1"/>
</dbReference>
<keyword evidence="5" id="KW-1185">Reference proteome</keyword>
<name>A0A1M5EZI3_9GAMM</name>
<dbReference type="SUPFAM" id="SSF47781">
    <property type="entry name" value="RuvA domain 2-like"/>
    <property type="match status" value="1"/>
</dbReference>
<evidence type="ECO:0000256" key="1">
    <source>
        <dbReference type="ARBA" id="ARBA00022722"/>
    </source>
</evidence>
<dbReference type="Proteomes" id="UP000184346">
    <property type="component" value="Unassembled WGS sequence"/>
</dbReference>
<sequence>MTDRRPGWGAPAKNLKHLGWNNGKHLATVAGIMQGADLWALQEVMDTGAVQTLERQLEQQTGESWSSMASHAVGRNTYQESYAFLWRDSAVDYTQGAVVYLDPGDLFAREPYLAEFRDKDSGETVAMAVVHIVYGDSRTDRTPEIQELASIWEWMYEVYPGSARLIVGDFNLPPSDLAWQPLRDAGAQPAITTGATTLSERDGRYASLYDNFWIDANSLDVTEAGIVHFPQMLGIDHQTARASVSDHAPIYLTTGNASPAFTEINDSVTARGLSDGRGYHCIDLNRALPSELDRLPNVGPARAQDIIGGRPWASVDDLTRINGIGSARVEEIRQSGLVCQG</sequence>
<dbReference type="EMBL" id="FQUJ01000028">
    <property type="protein sequence ID" value="SHF84629.1"/>
    <property type="molecule type" value="Genomic_DNA"/>
</dbReference>
<dbReference type="SMART" id="SM00476">
    <property type="entry name" value="DNaseIc"/>
    <property type="match status" value="1"/>
</dbReference>
<evidence type="ECO:0000256" key="2">
    <source>
        <dbReference type="ARBA" id="ARBA00022801"/>
    </source>
</evidence>
<dbReference type="InterPro" id="IPR036691">
    <property type="entry name" value="Endo/exonu/phosph_ase_sf"/>
</dbReference>
<dbReference type="STRING" id="1121942.SAMN02745148_03678"/>
<protein>
    <submittedName>
        <fullName evidence="4">Helix-hairpin-helix motif-containing protein</fullName>
    </submittedName>
</protein>
<dbReference type="GO" id="GO:0006281">
    <property type="term" value="P:DNA repair"/>
    <property type="evidence" value="ECO:0007669"/>
    <property type="project" value="InterPro"/>
</dbReference>
<dbReference type="InterPro" id="IPR003583">
    <property type="entry name" value="Hlx-hairpin-Hlx_DNA-bd_motif"/>
</dbReference>
<dbReference type="GO" id="GO:0016787">
    <property type="term" value="F:hydrolase activity"/>
    <property type="evidence" value="ECO:0007669"/>
    <property type="project" value="UniProtKB-KW"/>
</dbReference>
<feature type="domain" description="Helix-hairpin-helix DNA-binding motif class 1" evidence="3">
    <location>
        <begin position="316"/>
        <end position="335"/>
    </location>
</feature>
<dbReference type="InterPro" id="IPR016202">
    <property type="entry name" value="DNase_I"/>
</dbReference>
<reference evidence="4 5" key="1">
    <citation type="submission" date="2016-11" db="EMBL/GenBank/DDBJ databases">
        <authorList>
            <person name="Jaros S."/>
            <person name="Januszkiewicz K."/>
            <person name="Wedrychowicz H."/>
        </authorList>
    </citation>
    <scope>NUCLEOTIDE SEQUENCE [LARGE SCALE GENOMIC DNA]</scope>
    <source>
        <strain evidence="4 5">DSM 19980</strain>
    </source>
</reference>
<dbReference type="PANTHER" id="PTHR11371:SF31">
    <property type="entry name" value="EXTRACELLULAR NUCLEASE"/>
    <property type="match status" value="1"/>
</dbReference>
<dbReference type="SUPFAM" id="SSF56219">
    <property type="entry name" value="DNase I-like"/>
    <property type="match status" value="1"/>
</dbReference>
<evidence type="ECO:0000259" key="3">
    <source>
        <dbReference type="SMART" id="SM00278"/>
    </source>
</evidence>
<dbReference type="CDD" id="cd10283">
    <property type="entry name" value="MnuA_DNase1-like"/>
    <property type="match status" value="1"/>
</dbReference>
<feature type="domain" description="Helix-hairpin-helix DNA-binding motif class 1" evidence="3">
    <location>
        <begin position="290"/>
        <end position="309"/>
    </location>
</feature>
<dbReference type="Gene3D" id="1.10.150.320">
    <property type="entry name" value="Photosystem II 12 kDa extrinsic protein"/>
    <property type="match status" value="1"/>
</dbReference>
<dbReference type="Pfam" id="PF12836">
    <property type="entry name" value="HHH_3"/>
    <property type="match status" value="1"/>
</dbReference>
<dbReference type="AlphaFoldDB" id="A0A1M5EZI3"/>
<evidence type="ECO:0000313" key="5">
    <source>
        <dbReference type="Proteomes" id="UP000184346"/>
    </source>
</evidence>
<gene>
    <name evidence="4" type="ORF">SAMN02745148_03678</name>
</gene>
<accession>A0A1M5EZI3</accession>
<organism evidence="4 5">
    <name type="scientific">Modicisalibacter ilicicola DSM 19980</name>
    <dbReference type="NCBI Taxonomy" id="1121942"/>
    <lineage>
        <taxon>Bacteria</taxon>
        <taxon>Pseudomonadati</taxon>
        <taxon>Pseudomonadota</taxon>
        <taxon>Gammaproteobacteria</taxon>
        <taxon>Oceanospirillales</taxon>
        <taxon>Halomonadaceae</taxon>
        <taxon>Modicisalibacter</taxon>
    </lineage>
</organism>
<dbReference type="SMART" id="SM00278">
    <property type="entry name" value="HhH1"/>
    <property type="match status" value="2"/>
</dbReference>
<keyword evidence="2" id="KW-0378">Hydrolase</keyword>
<dbReference type="Gene3D" id="3.60.10.10">
    <property type="entry name" value="Endonuclease/exonuclease/phosphatase"/>
    <property type="match status" value="1"/>
</dbReference>
<dbReference type="InterPro" id="IPR010994">
    <property type="entry name" value="RuvA_2-like"/>
</dbReference>
<evidence type="ECO:0000313" key="4">
    <source>
        <dbReference type="EMBL" id="SHF84629.1"/>
    </source>
</evidence>
<keyword evidence="1" id="KW-0540">Nuclease</keyword>
<dbReference type="GO" id="GO:0003677">
    <property type="term" value="F:DNA binding"/>
    <property type="evidence" value="ECO:0007669"/>
    <property type="project" value="InterPro"/>
</dbReference>